<evidence type="ECO:0000313" key="2">
    <source>
        <dbReference type="Proteomes" id="UP000184300"/>
    </source>
</evidence>
<keyword evidence="2" id="KW-1185">Reference proteome</keyword>
<proteinExistence type="predicted"/>
<name>A0A1L9VND7_ASPGL</name>
<dbReference type="RefSeq" id="XP_022402141.1">
    <property type="nucleotide sequence ID" value="XM_022546237.1"/>
</dbReference>
<dbReference type="GeneID" id="34462498"/>
<organism evidence="1 2">
    <name type="scientific">Aspergillus glaucus CBS 516.65</name>
    <dbReference type="NCBI Taxonomy" id="1160497"/>
    <lineage>
        <taxon>Eukaryota</taxon>
        <taxon>Fungi</taxon>
        <taxon>Dikarya</taxon>
        <taxon>Ascomycota</taxon>
        <taxon>Pezizomycotina</taxon>
        <taxon>Eurotiomycetes</taxon>
        <taxon>Eurotiomycetidae</taxon>
        <taxon>Eurotiales</taxon>
        <taxon>Aspergillaceae</taxon>
        <taxon>Aspergillus</taxon>
        <taxon>Aspergillus subgen. Aspergillus</taxon>
    </lineage>
</organism>
<dbReference type="OrthoDB" id="5151590at2759"/>
<dbReference type="Proteomes" id="UP000184300">
    <property type="component" value="Unassembled WGS sequence"/>
</dbReference>
<gene>
    <name evidence="1" type="ORF">ASPGLDRAFT_45406</name>
</gene>
<reference evidence="2" key="1">
    <citation type="journal article" date="2017" name="Genome Biol.">
        <title>Comparative genomics reveals high biological diversity and specific adaptations in the industrially and medically important fungal genus Aspergillus.</title>
        <authorList>
            <person name="de Vries R.P."/>
            <person name="Riley R."/>
            <person name="Wiebenga A."/>
            <person name="Aguilar-Osorio G."/>
            <person name="Amillis S."/>
            <person name="Uchima C.A."/>
            <person name="Anderluh G."/>
            <person name="Asadollahi M."/>
            <person name="Askin M."/>
            <person name="Barry K."/>
            <person name="Battaglia E."/>
            <person name="Bayram O."/>
            <person name="Benocci T."/>
            <person name="Braus-Stromeyer S.A."/>
            <person name="Caldana C."/>
            <person name="Canovas D."/>
            <person name="Cerqueira G.C."/>
            <person name="Chen F."/>
            <person name="Chen W."/>
            <person name="Choi C."/>
            <person name="Clum A."/>
            <person name="Dos Santos R.A."/>
            <person name="Damasio A.R."/>
            <person name="Diallinas G."/>
            <person name="Emri T."/>
            <person name="Fekete E."/>
            <person name="Flipphi M."/>
            <person name="Freyberg S."/>
            <person name="Gallo A."/>
            <person name="Gournas C."/>
            <person name="Habgood R."/>
            <person name="Hainaut M."/>
            <person name="Harispe M.L."/>
            <person name="Henrissat B."/>
            <person name="Hilden K.S."/>
            <person name="Hope R."/>
            <person name="Hossain A."/>
            <person name="Karabika E."/>
            <person name="Karaffa L."/>
            <person name="Karanyi Z."/>
            <person name="Krasevec N."/>
            <person name="Kuo A."/>
            <person name="Kusch H."/>
            <person name="LaButti K."/>
            <person name="Lagendijk E.L."/>
            <person name="Lapidus A."/>
            <person name="Levasseur A."/>
            <person name="Lindquist E."/>
            <person name="Lipzen A."/>
            <person name="Logrieco A.F."/>
            <person name="MacCabe A."/>
            <person name="Maekelae M.R."/>
            <person name="Malavazi I."/>
            <person name="Melin P."/>
            <person name="Meyer V."/>
            <person name="Mielnichuk N."/>
            <person name="Miskei M."/>
            <person name="Molnar A.P."/>
            <person name="Mule G."/>
            <person name="Ngan C.Y."/>
            <person name="Orejas M."/>
            <person name="Orosz E."/>
            <person name="Ouedraogo J.P."/>
            <person name="Overkamp K.M."/>
            <person name="Park H.-S."/>
            <person name="Perrone G."/>
            <person name="Piumi F."/>
            <person name="Punt P.J."/>
            <person name="Ram A.F."/>
            <person name="Ramon A."/>
            <person name="Rauscher S."/>
            <person name="Record E."/>
            <person name="Riano-Pachon D.M."/>
            <person name="Robert V."/>
            <person name="Roehrig J."/>
            <person name="Ruller R."/>
            <person name="Salamov A."/>
            <person name="Salih N.S."/>
            <person name="Samson R.A."/>
            <person name="Sandor E."/>
            <person name="Sanguinetti M."/>
            <person name="Schuetze T."/>
            <person name="Sepcic K."/>
            <person name="Shelest E."/>
            <person name="Sherlock G."/>
            <person name="Sophianopoulou V."/>
            <person name="Squina F.M."/>
            <person name="Sun H."/>
            <person name="Susca A."/>
            <person name="Todd R.B."/>
            <person name="Tsang A."/>
            <person name="Unkles S.E."/>
            <person name="van de Wiele N."/>
            <person name="van Rossen-Uffink D."/>
            <person name="Oliveira J.V."/>
            <person name="Vesth T.C."/>
            <person name="Visser J."/>
            <person name="Yu J.-H."/>
            <person name="Zhou M."/>
            <person name="Andersen M.R."/>
            <person name="Archer D.B."/>
            <person name="Baker S.E."/>
            <person name="Benoit I."/>
            <person name="Brakhage A.A."/>
            <person name="Braus G.H."/>
            <person name="Fischer R."/>
            <person name="Frisvad J.C."/>
            <person name="Goldman G.H."/>
            <person name="Houbraken J."/>
            <person name="Oakley B."/>
            <person name="Pocsi I."/>
            <person name="Scazzocchio C."/>
            <person name="Seiboth B."/>
            <person name="vanKuyk P.A."/>
            <person name="Wortman J."/>
            <person name="Dyer P.S."/>
            <person name="Grigoriev I.V."/>
        </authorList>
    </citation>
    <scope>NUCLEOTIDE SEQUENCE [LARGE SCALE GENOMIC DNA]</scope>
    <source>
        <strain evidence="2">CBS 516.65</strain>
    </source>
</reference>
<evidence type="ECO:0000313" key="1">
    <source>
        <dbReference type="EMBL" id="OJJ85443.1"/>
    </source>
</evidence>
<accession>A0A1L9VND7</accession>
<dbReference type="VEuPathDB" id="FungiDB:ASPGLDRAFT_45406"/>
<feature type="non-terminal residue" evidence="1">
    <location>
        <position position="100"/>
    </location>
</feature>
<dbReference type="EMBL" id="KV878894">
    <property type="protein sequence ID" value="OJJ85443.1"/>
    <property type="molecule type" value="Genomic_DNA"/>
</dbReference>
<sequence>MNGHTCARIGHMSSGARLYGVMNALLSLAKGRRINGYGGSTTSMKNGRKKHIIPYTKSKGISIMIWAAIWGGGHTEIYRMSRDEESARRGYSSRSYLEII</sequence>
<dbReference type="AlphaFoldDB" id="A0A1L9VND7"/>
<protein>
    <submittedName>
        <fullName evidence="1">Uncharacterized protein</fullName>
    </submittedName>
</protein>